<dbReference type="PROSITE" id="PS52035">
    <property type="entry name" value="PEPTIDASE_M14"/>
    <property type="match status" value="1"/>
</dbReference>
<evidence type="ECO:0000256" key="11">
    <source>
        <dbReference type="PROSITE-ProRule" id="PRU01379"/>
    </source>
</evidence>
<dbReference type="InterPro" id="IPR000834">
    <property type="entry name" value="Peptidase_M14"/>
</dbReference>
<dbReference type="InterPro" id="IPR003146">
    <property type="entry name" value="M14A_act_pep"/>
</dbReference>
<evidence type="ECO:0000256" key="6">
    <source>
        <dbReference type="ARBA" id="ARBA00022729"/>
    </source>
</evidence>
<dbReference type="FunFam" id="3.40.630.10:FF:000084">
    <property type="entry name" value="Carboxypeptidase B2"/>
    <property type="match status" value="1"/>
</dbReference>
<feature type="active site" description="Proton donor/acceptor" evidence="11">
    <location>
        <position position="393"/>
    </location>
</feature>
<evidence type="ECO:0000256" key="5">
    <source>
        <dbReference type="ARBA" id="ARBA00022723"/>
    </source>
</evidence>
<comment type="cofactor">
    <cofactor evidence="1">
        <name>Zn(2+)</name>
        <dbReference type="ChEBI" id="CHEBI:29105"/>
    </cofactor>
</comment>
<dbReference type="GO" id="GO:0004181">
    <property type="term" value="F:metallocarboxypeptidase activity"/>
    <property type="evidence" value="ECO:0007669"/>
    <property type="project" value="InterPro"/>
</dbReference>
<dbReference type="GO" id="GO:0005615">
    <property type="term" value="C:extracellular space"/>
    <property type="evidence" value="ECO:0007669"/>
    <property type="project" value="TreeGrafter"/>
</dbReference>
<sequence length="432" mass="49929">MEWRTLIDKQIPRTFHSVINMILKCIILLFLGTEVFAGKVKYENYKVYAMTPSNNDHLVLLETLENNQHVNIWLNPKRLNEVHTIMVSPNYQNTFEELYNDLSLEVVIKDVECAINEEKRKILEATPLNRGEVRFDRYMRYIEIQNYLERIALQYKEIVSFENYGLSYEKRNLTLVKISTGFGLDKPTILVDAGIHAREWLAPAQALYIINQLIKNGDNRRLIENVNWIIIPLINPDGYEYTHTTDRLWRKTRSKGIVCDGVDANRNFDFHWSEEGGDRDECSENYAGPKAFSEPETTALSRVILKYARNTKLYLSIHTPLLALLHPWGYTSDSPPNRDELRDLGLSASDAIYAVNGTRYKVGSSVEIFTHTAGSSRDWAYGFANISLSYTVELPPGPHNVHQMPPENILRVVTETFEGIKVFHNYVNHRRT</sequence>
<evidence type="ECO:0000256" key="2">
    <source>
        <dbReference type="ARBA" id="ARBA00005988"/>
    </source>
</evidence>
<keyword evidence="4" id="KW-0645">Protease</keyword>
<dbReference type="Pfam" id="PF02244">
    <property type="entry name" value="Propep_M14"/>
    <property type="match status" value="1"/>
</dbReference>
<proteinExistence type="inferred from homology"/>
<accession>A0A1Y1NKG1</accession>
<dbReference type="Gene3D" id="3.30.70.340">
    <property type="entry name" value="Metallocarboxypeptidase-like"/>
    <property type="match status" value="1"/>
</dbReference>
<evidence type="ECO:0000313" key="13">
    <source>
        <dbReference type="EMBL" id="JAV96187.1"/>
    </source>
</evidence>
<dbReference type="EMBL" id="GEZM01005404">
    <property type="protein sequence ID" value="JAV96187.1"/>
    <property type="molecule type" value="Transcribed_RNA"/>
</dbReference>
<dbReference type="PRINTS" id="PR00765">
    <property type="entry name" value="CRBOXYPTASEA"/>
</dbReference>
<evidence type="ECO:0000256" key="4">
    <source>
        <dbReference type="ARBA" id="ARBA00022670"/>
    </source>
</evidence>
<keyword evidence="8" id="KW-0862">Zinc</keyword>
<keyword evidence="7" id="KW-0378">Hydrolase</keyword>
<comment type="similarity">
    <text evidence="2 11">Belongs to the peptidase M14 family.</text>
</comment>
<evidence type="ECO:0000256" key="8">
    <source>
        <dbReference type="ARBA" id="ARBA00022833"/>
    </source>
</evidence>
<evidence type="ECO:0000259" key="12">
    <source>
        <dbReference type="PROSITE" id="PS52035"/>
    </source>
</evidence>
<dbReference type="SMART" id="SM00631">
    <property type="entry name" value="Zn_pept"/>
    <property type="match status" value="1"/>
</dbReference>
<dbReference type="SUPFAM" id="SSF53187">
    <property type="entry name" value="Zn-dependent exopeptidases"/>
    <property type="match status" value="1"/>
</dbReference>
<keyword evidence="3" id="KW-0121">Carboxypeptidase</keyword>
<evidence type="ECO:0000256" key="7">
    <source>
        <dbReference type="ARBA" id="ARBA00022801"/>
    </source>
</evidence>
<evidence type="ECO:0000256" key="10">
    <source>
        <dbReference type="ARBA" id="ARBA00023157"/>
    </source>
</evidence>
<name>A0A1Y1NKG1_PHOPY</name>
<keyword evidence="5" id="KW-0479">Metal-binding</keyword>
<evidence type="ECO:0000256" key="1">
    <source>
        <dbReference type="ARBA" id="ARBA00001947"/>
    </source>
</evidence>
<dbReference type="AlphaFoldDB" id="A0A1Y1NKG1"/>
<feature type="domain" description="Peptidase M14" evidence="12">
    <location>
        <begin position="137"/>
        <end position="427"/>
    </location>
</feature>
<dbReference type="GO" id="GO:0008270">
    <property type="term" value="F:zinc ion binding"/>
    <property type="evidence" value="ECO:0007669"/>
    <property type="project" value="InterPro"/>
</dbReference>
<dbReference type="GO" id="GO:0006508">
    <property type="term" value="P:proteolysis"/>
    <property type="evidence" value="ECO:0007669"/>
    <property type="project" value="UniProtKB-KW"/>
</dbReference>
<dbReference type="PANTHER" id="PTHR11705:SF140">
    <property type="entry name" value="FI02848P-RELATED"/>
    <property type="match status" value="1"/>
</dbReference>
<keyword evidence="9" id="KW-0482">Metalloprotease</keyword>
<dbReference type="Pfam" id="PF00246">
    <property type="entry name" value="Peptidase_M14"/>
    <property type="match status" value="1"/>
</dbReference>
<evidence type="ECO:0000256" key="9">
    <source>
        <dbReference type="ARBA" id="ARBA00023049"/>
    </source>
</evidence>
<reference evidence="13" key="1">
    <citation type="journal article" date="2016" name="Sci. Rep.">
        <title>Molecular characterization of firefly nuptial gifts: a multi-omics approach sheds light on postcopulatory sexual selection.</title>
        <authorList>
            <person name="Al-Wathiqui N."/>
            <person name="Fallon T.R."/>
            <person name="South A."/>
            <person name="Weng J.K."/>
            <person name="Lewis S.M."/>
        </authorList>
    </citation>
    <scope>NUCLEOTIDE SEQUENCE</scope>
</reference>
<dbReference type="PROSITE" id="PS00132">
    <property type="entry name" value="CARBOXYPEPT_ZN_1"/>
    <property type="match status" value="1"/>
</dbReference>
<dbReference type="PANTHER" id="PTHR11705">
    <property type="entry name" value="PROTEASE FAMILY M14 CARBOXYPEPTIDASE A,B"/>
    <property type="match status" value="1"/>
</dbReference>
<dbReference type="InterPro" id="IPR057246">
    <property type="entry name" value="CARBOXYPEPT_ZN_1"/>
</dbReference>
<organism evidence="13">
    <name type="scientific">Photinus pyralis</name>
    <name type="common">Common eastern firefly</name>
    <name type="synonym">Lampyris pyralis</name>
    <dbReference type="NCBI Taxonomy" id="7054"/>
    <lineage>
        <taxon>Eukaryota</taxon>
        <taxon>Metazoa</taxon>
        <taxon>Ecdysozoa</taxon>
        <taxon>Arthropoda</taxon>
        <taxon>Hexapoda</taxon>
        <taxon>Insecta</taxon>
        <taxon>Pterygota</taxon>
        <taxon>Neoptera</taxon>
        <taxon>Endopterygota</taxon>
        <taxon>Coleoptera</taxon>
        <taxon>Polyphaga</taxon>
        <taxon>Elateriformia</taxon>
        <taxon>Elateroidea</taxon>
        <taxon>Lampyridae</taxon>
        <taxon>Lampyrinae</taxon>
        <taxon>Photinus</taxon>
    </lineage>
</organism>
<dbReference type="InterPro" id="IPR036990">
    <property type="entry name" value="M14A-like_propep"/>
</dbReference>
<keyword evidence="6" id="KW-0732">Signal</keyword>
<keyword evidence="10" id="KW-1015">Disulfide bond</keyword>
<protein>
    <recommendedName>
        <fullName evidence="12">Peptidase M14 domain-containing protein</fullName>
    </recommendedName>
</protein>
<dbReference type="SUPFAM" id="SSF54897">
    <property type="entry name" value="Protease propeptides/inhibitors"/>
    <property type="match status" value="1"/>
</dbReference>
<dbReference type="Gene3D" id="3.40.630.10">
    <property type="entry name" value="Zn peptidases"/>
    <property type="match status" value="1"/>
</dbReference>
<evidence type="ECO:0000256" key="3">
    <source>
        <dbReference type="ARBA" id="ARBA00022645"/>
    </source>
</evidence>